<evidence type="ECO:0000256" key="1">
    <source>
        <dbReference type="ARBA" id="ARBA00006901"/>
    </source>
</evidence>
<evidence type="ECO:0000313" key="3">
    <source>
        <dbReference type="EMBL" id="VEN41651.1"/>
    </source>
</evidence>
<dbReference type="InterPro" id="IPR032675">
    <property type="entry name" value="LRR_dom_sf"/>
</dbReference>
<dbReference type="AlphaFoldDB" id="A0A653C1D3"/>
<comment type="similarity">
    <text evidence="1">Belongs to the ATP synthase subunit s family.</text>
</comment>
<dbReference type="SUPFAM" id="SSF52047">
    <property type="entry name" value="RNI-like"/>
    <property type="match status" value="1"/>
</dbReference>
<dbReference type="Proteomes" id="UP000410492">
    <property type="component" value="Unassembled WGS sequence"/>
</dbReference>
<accession>A0A653C1D3</accession>
<dbReference type="EMBL" id="CAACVG010006783">
    <property type="protein sequence ID" value="VEN41651.1"/>
    <property type="molecule type" value="Genomic_DNA"/>
</dbReference>
<name>A0A653C1D3_CALMS</name>
<organism evidence="3 4">
    <name type="scientific">Callosobruchus maculatus</name>
    <name type="common">Southern cowpea weevil</name>
    <name type="synonym">Pulse bruchid</name>
    <dbReference type="NCBI Taxonomy" id="64391"/>
    <lineage>
        <taxon>Eukaryota</taxon>
        <taxon>Metazoa</taxon>
        <taxon>Ecdysozoa</taxon>
        <taxon>Arthropoda</taxon>
        <taxon>Hexapoda</taxon>
        <taxon>Insecta</taxon>
        <taxon>Pterygota</taxon>
        <taxon>Neoptera</taxon>
        <taxon>Endopterygota</taxon>
        <taxon>Coleoptera</taxon>
        <taxon>Polyphaga</taxon>
        <taxon>Cucujiformia</taxon>
        <taxon>Chrysomeloidea</taxon>
        <taxon>Chrysomelidae</taxon>
        <taxon>Bruchinae</taxon>
        <taxon>Bruchini</taxon>
        <taxon>Callosobruchus</taxon>
    </lineage>
</organism>
<evidence type="ECO:0000313" key="4">
    <source>
        <dbReference type="Proteomes" id="UP000410492"/>
    </source>
</evidence>
<proteinExistence type="inferred from homology"/>
<dbReference type="Gene3D" id="3.80.10.10">
    <property type="entry name" value="Ribonuclease Inhibitor"/>
    <property type="match status" value="1"/>
</dbReference>
<sequence length="298" mass="34862">MLKLKYSVSLMRVPVTNICACTYSDSNKLEITFDKPACNALQKVEEQHTEVAQEKYDPNKVAKDEFRWRTPWHQKEGQHYSFLRAFYSEKSKTSTLSWRQQPIDLSPSGIKNWWAKKKEISEIVQQSYIPERNQVLGNELAAAHFIVARGGAVKFHGVDHWVKANERGKYDLPKLYEEGWNLEGIDCSDMSIYYEGLVNFYDLQNVEWLSLNGCEYMDDWCLDRITNIFSHSLIYLDIRNCPNISARGVGCLYKLRKLKILYVDDFMKSTVYEYTCLLLEELMPELEIRSDPVTFEVK</sequence>
<protein>
    <recommendedName>
        <fullName evidence="2">ATP synthase subunit s-like protein</fullName>
    </recommendedName>
</protein>
<evidence type="ECO:0000256" key="2">
    <source>
        <dbReference type="ARBA" id="ARBA00076566"/>
    </source>
</evidence>
<dbReference type="OrthoDB" id="1708588at2759"/>
<dbReference type="FunFam" id="3.80.10.10:FF:000168">
    <property type="entry name" value="Distal membrane arm assembly complex 2"/>
    <property type="match status" value="1"/>
</dbReference>
<gene>
    <name evidence="3" type="ORF">CALMAC_LOCUS5403</name>
</gene>
<reference evidence="3 4" key="1">
    <citation type="submission" date="2019-01" db="EMBL/GenBank/DDBJ databases">
        <authorList>
            <person name="Sayadi A."/>
        </authorList>
    </citation>
    <scope>NUCLEOTIDE SEQUENCE [LARGE SCALE GENOMIC DNA]</scope>
</reference>
<keyword evidence="4" id="KW-1185">Reference proteome</keyword>